<dbReference type="GO" id="GO:0015171">
    <property type="term" value="F:amino acid transmembrane transporter activity"/>
    <property type="evidence" value="ECO:0007669"/>
    <property type="project" value="TreeGrafter"/>
</dbReference>
<dbReference type="AlphaFoldDB" id="A0A0D2I1J6"/>
<evidence type="ECO:0000256" key="5">
    <source>
        <dbReference type="ARBA" id="ARBA00022989"/>
    </source>
</evidence>
<keyword evidence="6 7" id="KW-0472">Membrane</keyword>
<feature type="transmembrane region" description="Helical" evidence="7">
    <location>
        <begin position="46"/>
        <end position="67"/>
    </location>
</feature>
<evidence type="ECO:0000256" key="2">
    <source>
        <dbReference type="ARBA" id="ARBA00022448"/>
    </source>
</evidence>
<dbReference type="Gene3D" id="1.20.1740.10">
    <property type="entry name" value="Amino acid/polyamine transporter I"/>
    <property type="match status" value="1"/>
</dbReference>
<dbReference type="InterPro" id="IPR004841">
    <property type="entry name" value="AA-permease/SLC12A_dom"/>
</dbReference>
<dbReference type="GO" id="GO:0016020">
    <property type="term" value="C:membrane"/>
    <property type="evidence" value="ECO:0007669"/>
    <property type="project" value="UniProtKB-SubCell"/>
</dbReference>
<sequence>MSDKEVKYVDAGAAFDDSNNTYSDLQPGQVSDNADKLQRRLNNRQIQLIAIGGSIGTALFVSIGGGLVRGGPLSLFLAYTIYSCLLGLVNNCMAEMSTFHPVSGGFIRMAGKWVDDAFGFMAGWNFFFYEALLIPFEITALNLVLSFWRDNIPTAAVCAACIVLYALLNILAVRAYGEAEFWLSGGKVILIMILFSFTFVTMVGGNPKHDAYGFRYWNNPGPMAEYHTTGDLGRFEGFLAALWSASFTVVGPEYIAMVAAEAKRPRIYIKRAFKTVYWRFGIFFICGALCVGIVVPYNDPTLVGIVSGEQSGGGTAAASPYVIAMNNLGVSVLPHVTNALMLTSIFSAGNTYTYCATRSLYGLALEGRAPHLLTKCTRNGVPIWSFCVVMLFPLLSFLQVSNGSSQVLTWLINLITAGGIIDFIVMCVTYIFFYRACIAQGVDRKTFPYTGWFQPYCGYIGLTGMLLVVFFYGYSSFTPWDVGTFFSYYTMVILAPILYFGWKIIKRTRIIRPSEADLVWERPIVDAYEASFLSPPVGFWTEMIQLVGIKRNKRDDRRHSSI</sequence>
<keyword evidence="4" id="KW-0029">Amino-acid transport</keyword>
<dbReference type="Pfam" id="PF00324">
    <property type="entry name" value="AA_permease"/>
    <property type="match status" value="1"/>
</dbReference>
<proteinExistence type="predicted"/>
<evidence type="ECO:0000256" key="3">
    <source>
        <dbReference type="ARBA" id="ARBA00022692"/>
    </source>
</evidence>
<evidence type="ECO:0000313" key="9">
    <source>
        <dbReference type="EMBL" id="KIW99603.1"/>
    </source>
</evidence>
<organism evidence="9 10">
    <name type="scientific">Rhinocladiella mackenziei CBS 650.93</name>
    <dbReference type="NCBI Taxonomy" id="1442369"/>
    <lineage>
        <taxon>Eukaryota</taxon>
        <taxon>Fungi</taxon>
        <taxon>Dikarya</taxon>
        <taxon>Ascomycota</taxon>
        <taxon>Pezizomycotina</taxon>
        <taxon>Eurotiomycetes</taxon>
        <taxon>Chaetothyriomycetidae</taxon>
        <taxon>Chaetothyriales</taxon>
        <taxon>Herpotrichiellaceae</taxon>
        <taxon>Rhinocladiella</taxon>
    </lineage>
</organism>
<dbReference type="PANTHER" id="PTHR43341">
    <property type="entry name" value="AMINO ACID PERMEASE"/>
    <property type="match status" value="1"/>
</dbReference>
<gene>
    <name evidence="9" type="ORF">Z518_11016</name>
</gene>
<evidence type="ECO:0000256" key="7">
    <source>
        <dbReference type="SAM" id="Phobius"/>
    </source>
</evidence>
<dbReference type="PIRSF" id="PIRSF006060">
    <property type="entry name" value="AA_transporter"/>
    <property type="match status" value="1"/>
</dbReference>
<dbReference type="PANTHER" id="PTHR43341:SF6">
    <property type="entry name" value="AMINO ACID TRANSPORTER (EUROFUNG)"/>
    <property type="match status" value="1"/>
</dbReference>
<feature type="transmembrane region" description="Helical" evidence="7">
    <location>
        <begin position="237"/>
        <end position="255"/>
    </location>
</feature>
<feature type="transmembrane region" description="Helical" evidence="7">
    <location>
        <begin position="154"/>
        <end position="176"/>
    </location>
</feature>
<feature type="transmembrane region" description="Helical" evidence="7">
    <location>
        <begin position="188"/>
        <end position="205"/>
    </location>
</feature>
<dbReference type="RefSeq" id="XP_013266740.1">
    <property type="nucleotide sequence ID" value="XM_013411286.1"/>
</dbReference>
<accession>A0A0D2I1J6</accession>
<keyword evidence="5 7" id="KW-1133">Transmembrane helix</keyword>
<feature type="transmembrane region" description="Helical" evidence="7">
    <location>
        <begin position="381"/>
        <end position="398"/>
    </location>
</feature>
<evidence type="ECO:0000256" key="4">
    <source>
        <dbReference type="ARBA" id="ARBA00022970"/>
    </source>
</evidence>
<evidence type="ECO:0000259" key="8">
    <source>
        <dbReference type="Pfam" id="PF00324"/>
    </source>
</evidence>
<dbReference type="STRING" id="1442369.A0A0D2I1J6"/>
<feature type="transmembrane region" description="Helical" evidence="7">
    <location>
        <begin position="486"/>
        <end position="505"/>
    </location>
</feature>
<evidence type="ECO:0000313" key="10">
    <source>
        <dbReference type="Proteomes" id="UP000053617"/>
    </source>
</evidence>
<protein>
    <recommendedName>
        <fullName evidence="8">Amino acid permease/ SLC12A domain-containing protein</fullName>
    </recommendedName>
</protein>
<evidence type="ECO:0000256" key="1">
    <source>
        <dbReference type="ARBA" id="ARBA00004141"/>
    </source>
</evidence>
<feature type="transmembrane region" description="Helical" evidence="7">
    <location>
        <begin position="276"/>
        <end position="297"/>
    </location>
</feature>
<dbReference type="VEuPathDB" id="FungiDB:Z518_11016"/>
<dbReference type="EMBL" id="KN847485">
    <property type="protein sequence ID" value="KIW99603.1"/>
    <property type="molecule type" value="Genomic_DNA"/>
</dbReference>
<comment type="subcellular location">
    <subcellularLocation>
        <location evidence="1">Membrane</location>
        <topology evidence="1">Multi-pass membrane protein</topology>
    </subcellularLocation>
</comment>
<dbReference type="OrthoDB" id="10062876at2759"/>
<feature type="transmembrane region" description="Helical" evidence="7">
    <location>
        <begin position="453"/>
        <end position="474"/>
    </location>
</feature>
<reference evidence="9 10" key="1">
    <citation type="submission" date="2015-01" db="EMBL/GenBank/DDBJ databases">
        <title>The Genome Sequence of Rhinocladiella mackenzie CBS 650.93.</title>
        <authorList>
            <consortium name="The Broad Institute Genomics Platform"/>
            <person name="Cuomo C."/>
            <person name="de Hoog S."/>
            <person name="Gorbushina A."/>
            <person name="Stielow B."/>
            <person name="Teixiera M."/>
            <person name="Abouelleil A."/>
            <person name="Chapman S.B."/>
            <person name="Priest M."/>
            <person name="Young S.K."/>
            <person name="Wortman J."/>
            <person name="Nusbaum C."/>
            <person name="Birren B."/>
        </authorList>
    </citation>
    <scope>NUCLEOTIDE SEQUENCE [LARGE SCALE GENOMIC DNA]</scope>
    <source>
        <strain evidence="9 10">CBS 650.93</strain>
    </source>
</reference>
<evidence type="ECO:0000256" key="6">
    <source>
        <dbReference type="ARBA" id="ARBA00023136"/>
    </source>
</evidence>
<feature type="transmembrane region" description="Helical" evidence="7">
    <location>
        <begin position="410"/>
        <end position="433"/>
    </location>
</feature>
<dbReference type="Proteomes" id="UP000053617">
    <property type="component" value="Unassembled WGS sequence"/>
</dbReference>
<name>A0A0D2I1J6_9EURO</name>
<keyword evidence="10" id="KW-1185">Reference proteome</keyword>
<dbReference type="FunFam" id="1.20.1740.10:FF:000006">
    <property type="entry name" value="General amino acid permease"/>
    <property type="match status" value="1"/>
</dbReference>
<keyword evidence="2" id="KW-0813">Transport</keyword>
<dbReference type="InterPro" id="IPR050524">
    <property type="entry name" value="APC_YAT"/>
</dbReference>
<feature type="transmembrane region" description="Helical" evidence="7">
    <location>
        <begin position="73"/>
        <end position="92"/>
    </location>
</feature>
<feature type="domain" description="Amino acid permease/ SLC12A" evidence="8">
    <location>
        <begin position="46"/>
        <end position="510"/>
    </location>
</feature>
<dbReference type="HOGENOM" id="CLU_007946_12_1_1"/>
<feature type="transmembrane region" description="Helical" evidence="7">
    <location>
        <begin position="339"/>
        <end position="361"/>
    </location>
</feature>
<keyword evidence="3 7" id="KW-0812">Transmembrane</keyword>
<dbReference type="GeneID" id="25299087"/>